<name>A0A8H3W104_9PEZI</name>
<sequence>MRISPVFTFLLIQGAAVLAAPEYKNPWDGRDCVRIDSPMASCPAVDARCPNEPSCPSDHSESVTRGADGCSCAGQQCSNMVICCK</sequence>
<gene>
    <name evidence="2" type="ORF">GQ607_014903</name>
</gene>
<proteinExistence type="predicted"/>
<dbReference type="OrthoDB" id="4790629at2759"/>
<evidence type="ECO:0000313" key="3">
    <source>
        <dbReference type="Proteomes" id="UP000434172"/>
    </source>
</evidence>
<keyword evidence="3" id="KW-1185">Reference proteome</keyword>
<keyword evidence="1" id="KW-0732">Signal</keyword>
<comment type="caution">
    <text evidence="2">The sequence shown here is derived from an EMBL/GenBank/DDBJ whole genome shotgun (WGS) entry which is preliminary data.</text>
</comment>
<dbReference type="AlphaFoldDB" id="A0A8H3W104"/>
<feature type="signal peptide" evidence="1">
    <location>
        <begin position="1"/>
        <end position="19"/>
    </location>
</feature>
<dbReference type="Proteomes" id="UP000434172">
    <property type="component" value="Unassembled WGS sequence"/>
</dbReference>
<evidence type="ECO:0000313" key="2">
    <source>
        <dbReference type="EMBL" id="KAF0317879.1"/>
    </source>
</evidence>
<reference evidence="2 3" key="1">
    <citation type="submission" date="2019-12" db="EMBL/GenBank/DDBJ databases">
        <title>A genome sequence resource for the geographically widespread anthracnose pathogen Colletotrichum asianum.</title>
        <authorList>
            <person name="Meng Y."/>
        </authorList>
    </citation>
    <scope>NUCLEOTIDE SEQUENCE [LARGE SCALE GENOMIC DNA]</scope>
    <source>
        <strain evidence="2 3">ICMP 18580</strain>
    </source>
</reference>
<evidence type="ECO:0000256" key="1">
    <source>
        <dbReference type="SAM" id="SignalP"/>
    </source>
</evidence>
<dbReference type="EMBL" id="WOWK01000121">
    <property type="protein sequence ID" value="KAF0317879.1"/>
    <property type="molecule type" value="Genomic_DNA"/>
</dbReference>
<protein>
    <submittedName>
        <fullName evidence="2">Uncharacterized protein</fullName>
    </submittedName>
</protein>
<feature type="chain" id="PRO_5034963809" evidence="1">
    <location>
        <begin position="20"/>
        <end position="85"/>
    </location>
</feature>
<organism evidence="2 3">
    <name type="scientific">Colletotrichum asianum</name>
    <dbReference type="NCBI Taxonomy" id="702518"/>
    <lineage>
        <taxon>Eukaryota</taxon>
        <taxon>Fungi</taxon>
        <taxon>Dikarya</taxon>
        <taxon>Ascomycota</taxon>
        <taxon>Pezizomycotina</taxon>
        <taxon>Sordariomycetes</taxon>
        <taxon>Hypocreomycetidae</taxon>
        <taxon>Glomerellales</taxon>
        <taxon>Glomerellaceae</taxon>
        <taxon>Colletotrichum</taxon>
        <taxon>Colletotrichum gloeosporioides species complex</taxon>
    </lineage>
</organism>
<accession>A0A8H3W104</accession>